<keyword evidence="2" id="KW-1185">Reference proteome</keyword>
<proteinExistence type="predicted"/>
<evidence type="ECO:0000313" key="2">
    <source>
        <dbReference type="Proteomes" id="UP001519293"/>
    </source>
</evidence>
<reference evidence="1 2" key="1">
    <citation type="submission" date="2021-03" db="EMBL/GenBank/DDBJ databases">
        <title>Genomic Encyclopedia of Type Strains, Phase IV (KMG-IV): sequencing the most valuable type-strain genomes for metagenomic binning, comparative biology and taxonomic classification.</title>
        <authorList>
            <person name="Goeker M."/>
        </authorList>
    </citation>
    <scope>NUCLEOTIDE SEQUENCE [LARGE SCALE GENOMIC DNA]</scope>
    <source>
        <strain evidence="1 2">DSM 26675</strain>
    </source>
</reference>
<comment type="caution">
    <text evidence="1">The sequence shown here is derived from an EMBL/GenBank/DDBJ whole genome shotgun (WGS) entry which is preliminary data.</text>
</comment>
<name>A0ABS4RFF3_9BACI</name>
<organism evidence="1 2">
    <name type="scientific">Cytobacillus eiseniae</name>
    <dbReference type="NCBI Taxonomy" id="762947"/>
    <lineage>
        <taxon>Bacteria</taxon>
        <taxon>Bacillati</taxon>
        <taxon>Bacillota</taxon>
        <taxon>Bacilli</taxon>
        <taxon>Bacillales</taxon>
        <taxon>Bacillaceae</taxon>
        <taxon>Cytobacillus</taxon>
    </lineage>
</organism>
<evidence type="ECO:0000313" key="1">
    <source>
        <dbReference type="EMBL" id="MBP2241478.1"/>
    </source>
</evidence>
<gene>
    <name evidence="1" type="ORF">J2Z40_002041</name>
</gene>
<protein>
    <submittedName>
        <fullName evidence="1">Uncharacterized protein</fullName>
    </submittedName>
</protein>
<dbReference type="EMBL" id="JAGIKZ010000009">
    <property type="protein sequence ID" value="MBP2241478.1"/>
    <property type="molecule type" value="Genomic_DNA"/>
</dbReference>
<dbReference type="Proteomes" id="UP001519293">
    <property type="component" value="Unassembled WGS sequence"/>
</dbReference>
<accession>A0ABS4RFF3</accession>
<sequence>MLMLLLTTYLEESDLSMKVGKISRREGSTIQNKNMHKYSWLKLDYSVNNSEKTMERVRDL</sequence>